<comment type="caution">
    <text evidence="1">The sequence shown here is derived from an EMBL/GenBank/DDBJ whole genome shotgun (WGS) entry which is preliminary data.</text>
</comment>
<dbReference type="EMBL" id="CAVMJV010000028">
    <property type="protein sequence ID" value="CAK5075559.1"/>
    <property type="molecule type" value="Genomic_DNA"/>
</dbReference>
<organism evidence="1 2">
    <name type="scientific">Meloidogyne enterolobii</name>
    <name type="common">Root-knot nematode worm</name>
    <name type="synonym">Meloidogyne mayaguensis</name>
    <dbReference type="NCBI Taxonomy" id="390850"/>
    <lineage>
        <taxon>Eukaryota</taxon>
        <taxon>Metazoa</taxon>
        <taxon>Ecdysozoa</taxon>
        <taxon>Nematoda</taxon>
        <taxon>Chromadorea</taxon>
        <taxon>Rhabditida</taxon>
        <taxon>Tylenchina</taxon>
        <taxon>Tylenchomorpha</taxon>
        <taxon>Tylenchoidea</taxon>
        <taxon>Meloidogynidae</taxon>
        <taxon>Meloidogyninae</taxon>
        <taxon>Meloidogyne</taxon>
    </lineage>
</organism>
<dbReference type="Proteomes" id="UP001497535">
    <property type="component" value="Unassembled WGS sequence"/>
</dbReference>
<evidence type="ECO:0000313" key="2">
    <source>
        <dbReference type="Proteomes" id="UP001497535"/>
    </source>
</evidence>
<name>A0ACB0Z983_MELEN</name>
<evidence type="ECO:0000313" key="1">
    <source>
        <dbReference type="EMBL" id="CAK5075559.1"/>
    </source>
</evidence>
<gene>
    <name evidence="1" type="ORF">MENTE1834_LOCUS22376</name>
</gene>
<reference evidence="1" key="1">
    <citation type="submission" date="2023-11" db="EMBL/GenBank/DDBJ databases">
        <authorList>
            <person name="Poullet M."/>
        </authorList>
    </citation>
    <scope>NUCLEOTIDE SEQUENCE</scope>
    <source>
        <strain evidence="1">E1834</strain>
    </source>
</reference>
<protein>
    <submittedName>
        <fullName evidence="1">Uncharacterized protein</fullName>
    </submittedName>
</protein>
<sequence>MNNRIVICGGGLMGLSVAYNLAKRGVKELFLFERNCIGSHNSSRVNTGLFVSPMFYSEPSLRSVARKSLNIYNELAATGTFEFNKCGRVYLSSSDESETQARRLLTRLVTDPSSSFQVEAIDCPSEMLARWPMLATEDVKLAVFSPLDATIDVSGLSRILADNCREMGVQIFENCSIKKVLINEESRVYAVDTDEGFIDVMAFVDAAGIDSSLVDVLGLPDADHPVRIAAHPCSFTFLSTDPLPHCQSSSQSQPVFVCMDENTFICPLKTKTICGGFTMEGGDLQALPPASQTSKGSVTEWHMPTPVWDNFRIILRHLIDRFPELAQLSRGELMTSVEMYTPDMKPLIGESDQAKGFFLATGLNGQGVSFAGGLGSVLAEWILSGSSSIPVDKLELTRFLPLHSNPHYLYLRVPEIACKFYFYFKCFLLNRGS</sequence>
<proteinExistence type="predicted"/>
<accession>A0ACB0Z983</accession>
<keyword evidence="2" id="KW-1185">Reference proteome</keyword>